<accession>A0A511M9N2</accession>
<organism evidence="1 2">
    <name type="scientific">Nocardia ninae NBRC 108245</name>
    <dbReference type="NCBI Taxonomy" id="1210091"/>
    <lineage>
        <taxon>Bacteria</taxon>
        <taxon>Bacillati</taxon>
        <taxon>Actinomycetota</taxon>
        <taxon>Actinomycetes</taxon>
        <taxon>Mycobacteriales</taxon>
        <taxon>Nocardiaceae</taxon>
        <taxon>Nocardia</taxon>
    </lineage>
</organism>
<reference evidence="1 2" key="1">
    <citation type="submission" date="2019-07" db="EMBL/GenBank/DDBJ databases">
        <title>Whole genome shotgun sequence of Nocardia ninae NBRC 108245.</title>
        <authorList>
            <person name="Hosoyama A."/>
            <person name="Uohara A."/>
            <person name="Ohji S."/>
            <person name="Ichikawa N."/>
        </authorList>
    </citation>
    <scope>NUCLEOTIDE SEQUENCE [LARGE SCALE GENOMIC DNA]</scope>
    <source>
        <strain evidence="1 2">NBRC 108245</strain>
    </source>
</reference>
<dbReference type="RefSeq" id="WP_147129519.1">
    <property type="nucleotide sequence ID" value="NZ_BJXA01000009.1"/>
</dbReference>
<evidence type="ECO:0000313" key="2">
    <source>
        <dbReference type="Proteomes" id="UP000321424"/>
    </source>
</evidence>
<keyword evidence="2" id="KW-1185">Reference proteome</keyword>
<dbReference type="AlphaFoldDB" id="A0A511M9N2"/>
<evidence type="ECO:0000313" key="1">
    <source>
        <dbReference type="EMBL" id="GEM37374.1"/>
    </source>
</evidence>
<protein>
    <submittedName>
        <fullName evidence="1">Uncharacterized protein</fullName>
    </submittedName>
</protein>
<name>A0A511M9N2_9NOCA</name>
<dbReference type="Proteomes" id="UP000321424">
    <property type="component" value="Unassembled WGS sequence"/>
</dbReference>
<comment type="caution">
    <text evidence="1">The sequence shown here is derived from an EMBL/GenBank/DDBJ whole genome shotgun (WGS) entry which is preliminary data.</text>
</comment>
<gene>
    <name evidence="1" type="ORF">NN4_18930</name>
</gene>
<dbReference type="EMBL" id="BJXA01000009">
    <property type="protein sequence ID" value="GEM37374.1"/>
    <property type="molecule type" value="Genomic_DNA"/>
</dbReference>
<sequence length="320" mass="32172">MTPAHGLTAESPSPLDMVAEPPQGTWQLADPPIGTVTAMDDDDIPFYPPETAAIFQGYARLTAASAAEAAAQLAGAGVIAGQASARAVAQAAGSGWMVAATAASHAALAATGEFSAAGRARTVSGFAPSPALDVLARVYVSAAQTSTGTFTALIAGLSGARNDGSGALTTKARPRALAGLAMSGTLSATSTLFTPSRMNKNGTFKSSTAAWTQIPNWTPQAGSTVNNHGLVVNGGKANAVLTANIPWSGQVGFRATMQIRIKVDGAVVVTTTPIETSPLTATINRNVSNGSVVTVEISSNSGDLFQPEVAAGTNTYLSIA</sequence>
<proteinExistence type="predicted"/>